<keyword evidence="1" id="KW-0812">Transmembrane</keyword>
<feature type="transmembrane region" description="Helical" evidence="1">
    <location>
        <begin position="241"/>
        <end position="263"/>
    </location>
</feature>
<feature type="transmembrane region" description="Helical" evidence="1">
    <location>
        <begin position="59"/>
        <end position="79"/>
    </location>
</feature>
<comment type="caution">
    <text evidence="3">The sequence shown here is derived from an EMBL/GenBank/DDBJ whole genome shotgun (WGS) entry which is preliminary data.</text>
</comment>
<reference evidence="3 4" key="1">
    <citation type="submission" date="2019-12" db="EMBL/GenBank/DDBJ databases">
        <authorList>
            <person name="Feng G."/>
            <person name="Zhu H."/>
        </authorList>
    </citation>
    <scope>NUCLEOTIDE SEQUENCE [LARGE SCALE GENOMIC DNA]</scope>
    <source>
        <strain evidence="3 4">FGD1</strain>
    </source>
</reference>
<dbReference type="GO" id="GO:0016747">
    <property type="term" value="F:acyltransferase activity, transferring groups other than amino-acyl groups"/>
    <property type="evidence" value="ECO:0007669"/>
    <property type="project" value="InterPro"/>
</dbReference>
<name>A0A7X4GJ50_9SPHN</name>
<evidence type="ECO:0000313" key="3">
    <source>
        <dbReference type="EMBL" id="MYL98717.1"/>
    </source>
</evidence>
<dbReference type="AlphaFoldDB" id="A0A7X4GJ50"/>
<gene>
    <name evidence="3" type="ORF">GR702_13185</name>
</gene>
<dbReference type="PANTHER" id="PTHR23028">
    <property type="entry name" value="ACETYLTRANSFERASE"/>
    <property type="match status" value="1"/>
</dbReference>
<evidence type="ECO:0000259" key="2">
    <source>
        <dbReference type="Pfam" id="PF01757"/>
    </source>
</evidence>
<accession>A0A7X4GJ50</accession>
<dbReference type="Pfam" id="PF01757">
    <property type="entry name" value="Acyl_transf_3"/>
    <property type="match status" value="1"/>
</dbReference>
<evidence type="ECO:0000313" key="4">
    <source>
        <dbReference type="Proteomes" id="UP000465810"/>
    </source>
</evidence>
<keyword evidence="1" id="KW-0472">Membrane</keyword>
<feature type="domain" description="Acyltransferase 3" evidence="2">
    <location>
        <begin position="30"/>
        <end position="260"/>
    </location>
</feature>
<sequence>MFALFNASGAASNAADRTNLPFRVHGHRFVFLDALRGVAAIAVIFFHRKDMLPGNLFKHGYLAVDFFFMLSGFVIAYAYEDKLRSKMHLGDFVVKRLKRLMPLVVLGATLGLSIETLRAFWKSDPALLHDAIITFPFTAATLPSPRTQSFEAFGVNPVVWSLFFELIANFVYAAIVRKLSNTLLITIIAISGLAMVAIGFSFDSVEVGNKYSSLQFGLARVTFPFFFGVLLFRLRNVDMRALGGVSATLIAVSLAGILLAPVATPWPQLHVRHG</sequence>
<dbReference type="Proteomes" id="UP000465810">
    <property type="component" value="Unassembled WGS sequence"/>
</dbReference>
<feature type="transmembrane region" description="Helical" evidence="1">
    <location>
        <begin position="100"/>
        <end position="121"/>
    </location>
</feature>
<feature type="transmembrane region" description="Helical" evidence="1">
    <location>
        <begin position="183"/>
        <end position="202"/>
    </location>
</feature>
<dbReference type="RefSeq" id="WP_160986347.1">
    <property type="nucleotide sequence ID" value="NZ_WVTD01000009.1"/>
</dbReference>
<keyword evidence="3" id="KW-0012">Acyltransferase</keyword>
<keyword evidence="4" id="KW-1185">Reference proteome</keyword>
<evidence type="ECO:0000256" key="1">
    <source>
        <dbReference type="SAM" id="Phobius"/>
    </source>
</evidence>
<feature type="transmembrane region" description="Helical" evidence="1">
    <location>
        <begin position="158"/>
        <end position="176"/>
    </location>
</feature>
<feature type="transmembrane region" description="Helical" evidence="1">
    <location>
        <begin position="29"/>
        <end position="47"/>
    </location>
</feature>
<feature type="transmembrane region" description="Helical" evidence="1">
    <location>
        <begin position="214"/>
        <end position="234"/>
    </location>
</feature>
<keyword evidence="1" id="KW-1133">Transmembrane helix</keyword>
<dbReference type="PANTHER" id="PTHR23028:SF134">
    <property type="entry name" value="PUTATIVE (AFU_ORTHOLOGUE AFUA_4G08520)-RELATED"/>
    <property type="match status" value="1"/>
</dbReference>
<keyword evidence="3" id="KW-0808">Transferase</keyword>
<dbReference type="EMBL" id="WVTD01000009">
    <property type="protein sequence ID" value="MYL98717.1"/>
    <property type="molecule type" value="Genomic_DNA"/>
</dbReference>
<dbReference type="InterPro" id="IPR002656">
    <property type="entry name" value="Acyl_transf_3_dom"/>
</dbReference>
<protein>
    <submittedName>
        <fullName evidence="3">Acyltransferase family protein</fullName>
    </submittedName>
</protein>
<proteinExistence type="predicted"/>
<organism evidence="3 4">
    <name type="scientific">Novosphingobium silvae</name>
    <dbReference type="NCBI Taxonomy" id="2692619"/>
    <lineage>
        <taxon>Bacteria</taxon>
        <taxon>Pseudomonadati</taxon>
        <taxon>Pseudomonadota</taxon>
        <taxon>Alphaproteobacteria</taxon>
        <taxon>Sphingomonadales</taxon>
        <taxon>Sphingomonadaceae</taxon>
        <taxon>Novosphingobium</taxon>
    </lineage>
</organism>
<dbReference type="InterPro" id="IPR050879">
    <property type="entry name" value="Acyltransferase_3"/>
</dbReference>